<dbReference type="CDD" id="cd18793">
    <property type="entry name" value="SF2_C_SNF"/>
    <property type="match status" value="1"/>
</dbReference>
<dbReference type="InterPro" id="IPR049730">
    <property type="entry name" value="SNF2/RAD54-like_C"/>
</dbReference>
<evidence type="ECO:0000256" key="5">
    <source>
        <dbReference type="ARBA" id="ARBA00022806"/>
    </source>
</evidence>
<evidence type="ECO:0000259" key="10">
    <source>
        <dbReference type="PROSITE" id="PS51192"/>
    </source>
</evidence>
<feature type="compositionally biased region" description="Basic residues" evidence="9">
    <location>
        <begin position="994"/>
        <end position="1012"/>
    </location>
</feature>
<reference evidence="12" key="1">
    <citation type="submission" date="2022-03" db="EMBL/GenBank/DDBJ databases">
        <authorList>
            <person name="Tunstrom K."/>
        </authorList>
    </citation>
    <scope>NUCLEOTIDE SEQUENCE</scope>
</reference>
<evidence type="ECO:0000256" key="6">
    <source>
        <dbReference type="ARBA" id="ARBA00022840"/>
    </source>
</evidence>
<feature type="region of interest" description="Disordered" evidence="9">
    <location>
        <begin position="941"/>
        <end position="974"/>
    </location>
</feature>
<evidence type="ECO:0000313" key="12">
    <source>
        <dbReference type="EMBL" id="CAH2106098.1"/>
    </source>
</evidence>
<evidence type="ECO:0000256" key="7">
    <source>
        <dbReference type="ARBA" id="ARBA00023125"/>
    </source>
</evidence>
<dbReference type="GO" id="GO:0016887">
    <property type="term" value="F:ATP hydrolysis activity"/>
    <property type="evidence" value="ECO:0007669"/>
    <property type="project" value="InterPro"/>
</dbReference>
<sequence>MVLIIWAYHIVEEEPDQDDNGRLRCETFDIERVLEHGAHLMGSEGHEYDMDEEALSAADMKESLAKQRQQLNSRLGLDVASSLGMDLSGMYTNEDLCPVKPTKPETMSTVTVTMRRPVQELVACKGMSSREMNLAKRRARAAFSKQKSRDCDDSSSTAPLTPLTPTGPSPSPFEPDKKKMKIEPVDEVLCEGGCAAPRRDGSWGEGARWPLEAWCGALQAQLFSAAWEARHGAAGALRELLRSRLAASAGQRAGMNAHQMEDAHQEWLEDMALRLLCVLALDRFGDFVSDQVVAPVRETCAQTLGVALAQLCADRVRLVAARVAALARQPQWEARHGALLAFKYLLAARQELAVECGALEHLMAGLEDGAEDVSGAAAGALAPAAGALAAARPERLARLAARLWCLLRDQDDLAAPANAYMALLAELLALPAAATLLHPIDLSDVLPRLWPYLEHSTSSVRKATLQTLRTLTRPLVAANGQTNGSEDSTETNCDNTSETTSDTSHSKTSELKCDNSEDGQYLNWTPELLQEAMRHIYQRVLFEHVYEIQEIAVQVWENILRHAALGAVLVAACPLLALWLCLAMQPARLPVDPALLLHPPPKERRVRTTSGSGGGGGGGGGAEAPGEAEGELRAAQKWYLGGGESQPAALRDANVTRARVLAAEMLGYLSCYLVQPAPGIEYKAEDESPIDCYVKVMVVYLRSGSALQRLVGGLVLSAWARRSPAHDRYPTPVVAQDENTDEQKNVISSLAPPLLVTTLHTALNQTLYYDEVALNCNRILQEARDLLAMMKHYKLPVDNEEFNNIIRLEQVSAMTAATQPLVAALKTKRVAASLEERRAELHGAVAACARDQAALSVAVQAALSGAVAHLGVLPERLNPVVRPLMDSVKREWSEELQRGSARSLAALLARLVRREPCPNNKVLVNLKAFLRCDPEFTPRISLENSEDANGDSGSGDSGTESKTDAISSHGPTLDKYNGILTLREQYRSAERVVPRRGRPPSAHNAHHAHNAHQAHNAQNSHNDLALEQLLPQEDEARKLLRIQRRGATMALTCLTEYFGEELPEKLPKLWEFITQPFEKVMTDSELEQLEEEAGEELISRLQVVEAVCAHVPGALWARVVAGARACLALARARHTALRHMAARALAALAARDPHAVMRTVVHEVIEALSDVRSERVRCGAAEALARAVDALQLQLVPYIALLVVPLLGRMSDHNESVRMMSTRCFATLIQLMPLDGAVPEPAGLPQELRERRKRDKNFLEQLFNPKSIKDYKIPIPVSAELRSYQQAGVNWLRFLNEYKLHGVLCDDMGLGKTLQSIVVVAGSHHERAAARLPALPSLVVCPPTLTGHWVFEVNKFIPSKYLKPLQYVGPPVERERLRAHVRYHNLIVASYDMVRKDIDFFSNIKWNYCILDEGHVIKNGKTKAFKAIKQLVANHRLILSGTPIQNNVLELWSLFDFLMPGLLGTERQFTARYSRPILAARDPRASPHHLQAGALACEALHRQVLPFLLRRVKEDVLRELPPKITQDYYCELSPLQRRLYELFSRQHMPQDINATAHTHVFQALHYLQNVCNHPKLVLLPEHPEHARVTHQLAAQGSSLDDIEHGAKLPALKQLLLDCGIGTSTTVDESVSVVSQHRALIFCQLKKMLDIVERDLLQKHLPSVTYLRLDGSVPPHQRHAIVTRFNTDVSIDVLLLTTAVGGLGLNLTGADTVIFVEHDWNPMKDLQAMDRAHRIGQTRVVNVYRLITRDTLEEKIMGLQKFKLMTANTVISSENAAIETMGTDQLLDLFQLSSTHAPSTSQTPNIGAKSLIETLPDLWDDKQYEEEYDMTNFVKNLKKMNA</sequence>
<comment type="caution">
    <text evidence="12">The sequence shown here is derived from an EMBL/GenBank/DDBJ whole genome shotgun (WGS) entry which is preliminary data.</text>
</comment>
<dbReference type="InterPro" id="IPR038718">
    <property type="entry name" value="SNF2-like_sf"/>
</dbReference>
<evidence type="ECO:0000259" key="11">
    <source>
        <dbReference type="PROSITE" id="PS51194"/>
    </source>
</evidence>
<keyword evidence="13" id="KW-1185">Reference proteome</keyword>
<protein>
    <recommendedName>
        <fullName evidence="14">TATA-binding protein-associated factor 172</fullName>
    </recommendedName>
</protein>
<dbReference type="PANTHER" id="PTHR36498">
    <property type="entry name" value="TATA-BINDING PROTEIN-ASSOCIATED FACTOR 172"/>
    <property type="match status" value="1"/>
</dbReference>
<feature type="compositionally biased region" description="Low complexity" evidence="9">
    <location>
        <begin position="154"/>
        <end position="164"/>
    </location>
</feature>
<feature type="region of interest" description="Disordered" evidence="9">
    <location>
        <begin position="600"/>
        <end position="627"/>
    </location>
</feature>
<keyword evidence="6" id="KW-0067">ATP-binding</keyword>
<evidence type="ECO:0008006" key="14">
    <source>
        <dbReference type="Google" id="ProtNLM"/>
    </source>
</evidence>
<keyword evidence="4" id="KW-0378">Hydrolase</keyword>
<dbReference type="Gene3D" id="3.40.50.300">
    <property type="entry name" value="P-loop containing nucleotide triphosphate hydrolases"/>
    <property type="match status" value="1"/>
</dbReference>
<evidence type="ECO:0000256" key="8">
    <source>
        <dbReference type="ARBA" id="ARBA00023242"/>
    </source>
</evidence>
<dbReference type="SMART" id="SM00487">
    <property type="entry name" value="DEXDc"/>
    <property type="match status" value="1"/>
</dbReference>
<feature type="compositionally biased region" description="Gly residues" evidence="9">
    <location>
        <begin position="611"/>
        <end position="623"/>
    </location>
</feature>
<evidence type="ECO:0000313" key="13">
    <source>
        <dbReference type="Proteomes" id="UP001153954"/>
    </source>
</evidence>
<dbReference type="GO" id="GO:0005524">
    <property type="term" value="F:ATP binding"/>
    <property type="evidence" value="ECO:0007669"/>
    <property type="project" value="UniProtKB-KW"/>
</dbReference>
<dbReference type="PROSITE" id="PS51194">
    <property type="entry name" value="HELICASE_CTER"/>
    <property type="match status" value="1"/>
</dbReference>
<keyword evidence="2" id="KW-0677">Repeat</keyword>
<dbReference type="Pfam" id="PF00176">
    <property type="entry name" value="SNF2-rel_dom"/>
    <property type="match status" value="1"/>
</dbReference>
<dbReference type="GO" id="GO:0005634">
    <property type="term" value="C:nucleus"/>
    <property type="evidence" value="ECO:0007669"/>
    <property type="project" value="UniProtKB-SubCell"/>
</dbReference>
<dbReference type="GO" id="GO:0004386">
    <property type="term" value="F:helicase activity"/>
    <property type="evidence" value="ECO:0007669"/>
    <property type="project" value="UniProtKB-KW"/>
</dbReference>
<feature type="region of interest" description="Disordered" evidence="9">
    <location>
        <begin position="476"/>
        <end position="516"/>
    </location>
</feature>
<gene>
    <name evidence="12" type="ORF">EEDITHA_LOCUS20279</name>
</gene>
<keyword evidence="8" id="KW-0539">Nucleus</keyword>
<dbReference type="FunFam" id="3.40.50.300:FF:000428">
    <property type="entry name" value="TATA-binding protein-associated factor 172"/>
    <property type="match status" value="1"/>
</dbReference>
<dbReference type="InterPro" id="IPR014001">
    <property type="entry name" value="Helicase_ATP-bd"/>
</dbReference>
<dbReference type="InterPro" id="IPR027417">
    <property type="entry name" value="P-loop_NTPase"/>
</dbReference>
<keyword evidence="5" id="KW-0347">Helicase</keyword>
<dbReference type="InterPro" id="IPR011989">
    <property type="entry name" value="ARM-like"/>
</dbReference>
<accession>A0AAU9V794</accession>
<evidence type="ECO:0000256" key="1">
    <source>
        <dbReference type="ARBA" id="ARBA00004123"/>
    </source>
</evidence>
<name>A0AAU9V794_EUPED</name>
<dbReference type="Gene3D" id="3.40.50.10810">
    <property type="entry name" value="Tandem AAA-ATPase domain"/>
    <property type="match status" value="1"/>
</dbReference>
<evidence type="ECO:0000256" key="9">
    <source>
        <dbReference type="SAM" id="MobiDB-lite"/>
    </source>
</evidence>
<evidence type="ECO:0000256" key="4">
    <source>
        <dbReference type="ARBA" id="ARBA00022801"/>
    </source>
</evidence>
<dbReference type="EMBL" id="CAKOGL010000029">
    <property type="protein sequence ID" value="CAH2106098.1"/>
    <property type="molecule type" value="Genomic_DNA"/>
</dbReference>
<dbReference type="Pfam" id="PF00271">
    <property type="entry name" value="Helicase_C"/>
    <property type="match status" value="1"/>
</dbReference>
<feature type="region of interest" description="Disordered" evidence="9">
    <location>
        <begin position="989"/>
        <end position="1018"/>
    </location>
</feature>
<dbReference type="InterPro" id="IPR044078">
    <property type="entry name" value="Mot1_ATP-bd"/>
</dbReference>
<dbReference type="InterPro" id="IPR016024">
    <property type="entry name" value="ARM-type_fold"/>
</dbReference>
<dbReference type="InterPro" id="IPR022707">
    <property type="entry name" value="Mot1_central_dom"/>
</dbReference>
<dbReference type="InterPro" id="IPR044972">
    <property type="entry name" value="Mot1"/>
</dbReference>
<evidence type="ECO:0000256" key="2">
    <source>
        <dbReference type="ARBA" id="ARBA00022737"/>
    </source>
</evidence>
<dbReference type="GO" id="GO:0017025">
    <property type="term" value="F:TBP-class protein binding"/>
    <property type="evidence" value="ECO:0007669"/>
    <property type="project" value="InterPro"/>
</dbReference>
<dbReference type="PANTHER" id="PTHR36498:SF1">
    <property type="entry name" value="TATA-BINDING PROTEIN-ASSOCIATED FACTOR 172"/>
    <property type="match status" value="1"/>
</dbReference>
<keyword evidence="7" id="KW-0238">DNA-binding</keyword>
<comment type="subcellular location">
    <subcellularLocation>
        <location evidence="1">Nucleus</location>
    </subcellularLocation>
</comment>
<keyword evidence="3" id="KW-0547">Nucleotide-binding</keyword>
<dbReference type="FunFam" id="3.40.50.10810:FF:000009">
    <property type="entry name" value="B-TFIID TATA-box-binding protein-associated factor 1"/>
    <property type="match status" value="1"/>
</dbReference>
<dbReference type="SUPFAM" id="SSF48371">
    <property type="entry name" value="ARM repeat"/>
    <property type="match status" value="1"/>
</dbReference>
<dbReference type="Pfam" id="PF12054">
    <property type="entry name" value="DUF3535"/>
    <property type="match status" value="1"/>
</dbReference>
<dbReference type="PROSITE" id="PS51192">
    <property type="entry name" value="HELICASE_ATP_BIND_1"/>
    <property type="match status" value="1"/>
</dbReference>
<dbReference type="SUPFAM" id="SSF52540">
    <property type="entry name" value="P-loop containing nucleoside triphosphate hydrolases"/>
    <property type="match status" value="2"/>
</dbReference>
<feature type="compositionally biased region" description="Polar residues" evidence="9">
    <location>
        <begin position="479"/>
        <end position="503"/>
    </location>
</feature>
<dbReference type="CDD" id="cd17999">
    <property type="entry name" value="DEXHc_Mot1"/>
    <property type="match status" value="1"/>
</dbReference>
<feature type="compositionally biased region" description="Basic and acidic residues" evidence="9">
    <location>
        <begin position="504"/>
        <end position="515"/>
    </location>
</feature>
<dbReference type="Gene3D" id="1.25.10.10">
    <property type="entry name" value="Leucine-rich Repeat Variant"/>
    <property type="match status" value="2"/>
</dbReference>
<dbReference type="InterPro" id="IPR000330">
    <property type="entry name" value="SNF2_N"/>
</dbReference>
<organism evidence="12 13">
    <name type="scientific">Euphydryas editha</name>
    <name type="common">Edith's checkerspot</name>
    <dbReference type="NCBI Taxonomy" id="104508"/>
    <lineage>
        <taxon>Eukaryota</taxon>
        <taxon>Metazoa</taxon>
        <taxon>Ecdysozoa</taxon>
        <taxon>Arthropoda</taxon>
        <taxon>Hexapoda</taxon>
        <taxon>Insecta</taxon>
        <taxon>Pterygota</taxon>
        <taxon>Neoptera</taxon>
        <taxon>Endopterygota</taxon>
        <taxon>Lepidoptera</taxon>
        <taxon>Glossata</taxon>
        <taxon>Ditrysia</taxon>
        <taxon>Papilionoidea</taxon>
        <taxon>Nymphalidae</taxon>
        <taxon>Nymphalinae</taxon>
        <taxon>Euphydryas</taxon>
    </lineage>
</organism>
<dbReference type="Proteomes" id="UP001153954">
    <property type="component" value="Unassembled WGS sequence"/>
</dbReference>
<feature type="domain" description="Helicase C-terminal" evidence="11">
    <location>
        <begin position="1625"/>
        <end position="1781"/>
    </location>
</feature>
<proteinExistence type="predicted"/>
<feature type="region of interest" description="Disordered" evidence="9">
    <location>
        <begin position="138"/>
        <end position="177"/>
    </location>
</feature>
<feature type="domain" description="Helicase ATP-binding" evidence="10">
    <location>
        <begin position="1293"/>
        <end position="1461"/>
    </location>
</feature>
<dbReference type="InterPro" id="IPR001650">
    <property type="entry name" value="Helicase_C-like"/>
</dbReference>
<dbReference type="SMART" id="SM00490">
    <property type="entry name" value="HELICc"/>
    <property type="match status" value="1"/>
</dbReference>
<evidence type="ECO:0000256" key="3">
    <source>
        <dbReference type="ARBA" id="ARBA00022741"/>
    </source>
</evidence>
<dbReference type="GO" id="GO:0003677">
    <property type="term" value="F:DNA binding"/>
    <property type="evidence" value="ECO:0007669"/>
    <property type="project" value="UniProtKB-KW"/>
</dbReference>